<comment type="similarity">
    <text evidence="2">Belongs to the UPF0718 family.</text>
</comment>
<evidence type="ECO:0000256" key="2">
    <source>
        <dbReference type="ARBA" id="ARBA00006386"/>
    </source>
</evidence>
<dbReference type="PANTHER" id="PTHR43299">
    <property type="entry name" value="UPF0718 PROTEIN YRAQ"/>
    <property type="match status" value="1"/>
</dbReference>
<feature type="transmembrane region" description="Helical" evidence="7">
    <location>
        <begin position="193"/>
        <end position="210"/>
    </location>
</feature>
<evidence type="ECO:0000313" key="8">
    <source>
        <dbReference type="EMBL" id="SDL29260.1"/>
    </source>
</evidence>
<accession>A0A1G9IVR6</accession>
<keyword evidence="9" id="KW-1185">Reference proteome</keyword>
<feature type="transmembrane region" description="Helical" evidence="7">
    <location>
        <begin position="298"/>
        <end position="319"/>
    </location>
</feature>
<dbReference type="GO" id="GO:0005886">
    <property type="term" value="C:plasma membrane"/>
    <property type="evidence" value="ECO:0007669"/>
    <property type="project" value="UniProtKB-SubCell"/>
</dbReference>
<feature type="transmembrane region" description="Helical" evidence="7">
    <location>
        <begin position="225"/>
        <end position="245"/>
    </location>
</feature>
<feature type="transmembrane region" description="Helical" evidence="7">
    <location>
        <begin position="257"/>
        <end position="278"/>
    </location>
</feature>
<keyword evidence="5 7" id="KW-1133">Transmembrane helix</keyword>
<dbReference type="EMBL" id="FNGO01000003">
    <property type="protein sequence ID" value="SDL29260.1"/>
    <property type="molecule type" value="Genomic_DNA"/>
</dbReference>
<evidence type="ECO:0000256" key="3">
    <source>
        <dbReference type="ARBA" id="ARBA00022475"/>
    </source>
</evidence>
<evidence type="ECO:0000256" key="1">
    <source>
        <dbReference type="ARBA" id="ARBA00004651"/>
    </source>
</evidence>
<feature type="transmembrane region" description="Helical" evidence="7">
    <location>
        <begin position="6"/>
        <end position="25"/>
    </location>
</feature>
<sequence length="390" mass="42268">MSRLNKILLFIAVFIAVYFIPFETAMIQEAINEAFLMLQYYVREHVLFCLIPAFFVAGAIANFLSRNAIIKYFGAGANKILSYSVASVSGAILAVCSCTVLPLFASIYKTGAGIGPATAFLYSGPAINVLAIILTARVLGWQLGLARVIGAVFFALVIGILMAVIFRDSEEDRQSDLVTATTSAEESRSSLQNLTYFIVLVLALIFMAWAEPEQAEGIWYQIFQIRWYLTGGLLIILAVMLVKWFNKQELKDWLEETWRFTEMIGPLLFAGVLIAGFLMGRPGTEAGLIPEQVVADFVGGNSVSANFLASILGAFMYFATLTEVPILQGLMGLGMGDGPALALLLAGPALSLPNMLVIHSVLGTKKTSVFIVLVVIMATISGMIFGNLVL</sequence>
<feature type="transmembrane region" description="Helical" evidence="7">
    <location>
        <begin position="368"/>
        <end position="389"/>
    </location>
</feature>
<keyword evidence="3" id="KW-1003">Cell membrane</keyword>
<proteinExistence type="inferred from homology"/>
<organism evidence="8 9">
    <name type="scientific">Halarsenatibacter silvermanii</name>
    <dbReference type="NCBI Taxonomy" id="321763"/>
    <lineage>
        <taxon>Bacteria</taxon>
        <taxon>Bacillati</taxon>
        <taxon>Bacillota</taxon>
        <taxon>Clostridia</taxon>
        <taxon>Halanaerobiales</taxon>
        <taxon>Halarsenatibacteraceae</taxon>
        <taxon>Halarsenatibacter</taxon>
    </lineage>
</organism>
<feature type="transmembrane region" description="Helical" evidence="7">
    <location>
        <begin position="145"/>
        <end position="166"/>
    </location>
</feature>
<dbReference type="InterPro" id="IPR005524">
    <property type="entry name" value="DUF318"/>
</dbReference>
<evidence type="ECO:0000256" key="5">
    <source>
        <dbReference type="ARBA" id="ARBA00022989"/>
    </source>
</evidence>
<evidence type="ECO:0000256" key="4">
    <source>
        <dbReference type="ARBA" id="ARBA00022692"/>
    </source>
</evidence>
<dbReference type="OrthoDB" id="9777774at2"/>
<dbReference type="STRING" id="321763.SAMN04488692_10374"/>
<reference evidence="8 9" key="1">
    <citation type="submission" date="2016-10" db="EMBL/GenBank/DDBJ databases">
        <authorList>
            <person name="de Groot N.N."/>
        </authorList>
    </citation>
    <scope>NUCLEOTIDE SEQUENCE [LARGE SCALE GENOMIC DNA]</scope>
    <source>
        <strain evidence="8 9">SLAS-1</strain>
    </source>
</reference>
<evidence type="ECO:0000256" key="7">
    <source>
        <dbReference type="SAM" id="Phobius"/>
    </source>
</evidence>
<dbReference type="Proteomes" id="UP000199476">
    <property type="component" value="Unassembled WGS sequence"/>
</dbReference>
<keyword evidence="6 7" id="KW-0472">Membrane</keyword>
<feature type="transmembrane region" description="Helical" evidence="7">
    <location>
        <begin position="119"/>
        <end position="139"/>
    </location>
</feature>
<comment type="subcellular location">
    <subcellularLocation>
        <location evidence="1">Cell membrane</location>
        <topology evidence="1">Multi-pass membrane protein</topology>
    </subcellularLocation>
</comment>
<dbReference type="AlphaFoldDB" id="A0A1G9IVR6"/>
<feature type="transmembrane region" description="Helical" evidence="7">
    <location>
        <begin position="85"/>
        <end position="107"/>
    </location>
</feature>
<dbReference type="PRINTS" id="PR00173">
    <property type="entry name" value="EDTRNSPORT"/>
</dbReference>
<evidence type="ECO:0008006" key="10">
    <source>
        <dbReference type="Google" id="ProtNLM"/>
    </source>
</evidence>
<evidence type="ECO:0000256" key="6">
    <source>
        <dbReference type="ARBA" id="ARBA00023136"/>
    </source>
</evidence>
<name>A0A1G9IVR6_9FIRM</name>
<gene>
    <name evidence="8" type="ORF">SAMN04488692_10374</name>
</gene>
<evidence type="ECO:0000313" key="9">
    <source>
        <dbReference type="Proteomes" id="UP000199476"/>
    </source>
</evidence>
<keyword evidence="4 7" id="KW-0812">Transmembrane</keyword>
<dbReference type="PANTHER" id="PTHR43299:SF1">
    <property type="entry name" value="UPF0718 PROTEIN YRAQ"/>
    <property type="match status" value="1"/>
</dbReference>
<feature type="transmembrane region" description="Helical" evidence="7">
    <location>
        <begin position="46"/>
        <end position="65"/>
    </location>
</feature>
<dbReference type="RefSeq" id="WP_089758237.1">
    <property type="nucleotide sequence ID" value="NZ_FNGO01000003.1"/>
</dbReference>
<protein>
    <recommendedName>
        <fullName evidence="10">Permease</fullName>
    </recommendedName>
</protein>
<dbReference type="Pfam" id="PF03773">
    <property type="entry name" value="ArsP_1"/>
    <property type="match status" value="1"/>
</dbReference>
<feature type="transmembrane region" description="Helical" evidence="7">
    <location>
        <begin position="340"/>
        <end position="362"/>
    </location>
</feature>